<evidence type="ECO:0000256" key="1">
    <source>
        <dbReference type="ARBA" id="ARBA00004127"/>
    </source>
</evidence>
<dbReference type="UniPathway" id="UPA00753"/>
<evidence type="ECO:0000256" key="8">
    <source>
        <dbReference type="ARBA" id="ARBA00023264"/>
    </source>
</evidence>
<keyword evidence="5" id="KW-0443">Lipid metabolism</keyword>
<dbReference type="Gene3D" id="1.20.120.1630">
    <property type="match status" value="1"/>
</dbReference>
<evidence type="ECO:0000256" key="6">
    <source>
        <dbReference type="ARBA" id="ARBA00023136"/>
    </source>
</evidence>
<comment type="subcellular location">
    <subcellularLocation>
        <location evidence="1">Endomembrane system</location>
        <topology evidence="1">Multi-pass membrane protein</topology>
    </subcellularLocation>
</comment>
<dbReference type="InterPro" id="IPR007318">
    <property type="entry name" value="Phopholipid_MeTrfase"/>
</dbReference>
<keyword evidence="7" id="KW-0594">Phospholipid biosynthesis</keyword>
<dbReference type="AlphaFoldDB" id="A0A835Y7S7"/>
<dbReference type="EMBL" id="JAEHOE010000034">
    <property type="protein sequence ID" value="KAG2493985.1"/>
    <property type="molecule type" value="Genomic_DNA"/>
</dbReference>
<keyword evidence="4 9" id="KW-1133">Transmembrane helix</keyword>
<proteinExistence type="predicted"/>
<dbReference type="PANTHER" id="PTHR12714:SF11">
    <property type="entry name" value="PROTEIN C-TERMINAL S-ISOPRENYLCYSTEINE CARBOXYL O-METHYLTRANSFERASE"/>
    <property type="match status" value="1"/>
</dbReference>
<keyword evidence="11" id="KW-1185">Reference proteome</keyword>
<feature type="transmembrane region" description="Helical" evidence="9">
    <location>
        <begin position="154"/>
        <end position="172"/>
    </location>
</feature>
<dbReference type="Pfam" id="PF04191">
    <property type="entry name" value="PEMT"/>
    <property type="match status" value="1"/>
</dbReference>
<accession>A0A835Y7S7</accession>
<keyword evidence="8" id="KW-1208">Phospholipid metabolism</keyword>
<organism evidence="10 11">
    <name type="scientific">Edaphochlamys debaryana</name>
    <dbReference type="NCBI Taxonomy" id="47281"/>
    <lineage>
        <taxon>Eukaryota</taxon>
        <taxon>Viridiplantae</taxon>
        <taxon>Chlorophyta</taxon>
        <taxon>core chlorophytes</taxon>
        <taxon>Chlorophyceae</taxon>
        <taxon>CS clade</taxon>
        <taxon>Chlamydomonadales</taxon>
        <taxon>Chlamydomonadales incertae sedis</taxon>
        <taxon>Edaphochlamys</taxon>
    </lineage>
</organism>
<gene>
    <name evidence="10" type="ORF">HYH03_007912</name>
</gene>
<evidence type="ECO:0000256" key="4">
    <source>
        <dbReference type="ARBA" id="ARBA00022989"/>
    </source>
</evidence>
<dbReference type="GO" id="GO:0006656">
    <property type="term" value="P:phosphatidylcholine biosynthetic process"/>
    <property type="evidence" value="ECO:0007669"/>
    <property type="project" value="UniProtKB-UniPathway"/>
</dbReference>
<feature type="transmembrane region" description="Helical" evidence="9">
    <location>
        <begin position="83"/>
        <end position="102"/>
    </location>
</feature>
<evidence type="ECO:0000256" key="3">
    <source>
        <dbReference type="ARBA" id="ARBA00022692"/>
    </source>
</evidence>
<dbReference type="PANTHER" id="PTHR12714">
    <property type="entry name" value="PROTEIN-S ISOPRENYLCYSTEINE O-METHYLTRANSFERASE"/>
    <property type="match status" value="1"/>
</dbReference>
<keyword evidence="6 9" id="KW-0472">Membrane</keyword>
<keyword evidence="3 9" id="KW-0812">Transmembrane</keyword>
<comment type="caution">
    <text evidence="10">The sequence shown here is derived from an EMBL/GenBank/DDBJ whole genome shotgun (WGS) entry which is preliminary data.</text>
</comment>
<dbReference type="OrthoDB" id="422086at2759"/>
<feature type="transmembrane region" description="Helical" evidence="9">
    <location>
        <begin position="252"/>
        <end position="271"/>
    </location>
</feature>
<keyword evidence="2" id="KW-0444">Lipid biosynthesis</keyword>
<feature type="transmembrane region" description="Helical" evidence="9">
    <location>
        <begin position="114"/>
        <end position="133"/>
    </location>
</feature>
<evidence type="ECO:0000256" key="5">
    <source>
        <dbReference type="ARBA" id="ARBA00023098"/>
    </source>
</evidence>
<protein>
    <recommendedName>
        <fullName evidence="12">Protein-S-isoprenylcysteine O-methyltransferase</fullName>
    </recommendedName>
</protein>
<evidence type="ECO:0000256" key="7">
    <source>
        <dbReference type="ARBA" id="ARBA00023209"/>
    </source>
</evidence>
<dbReference type="GO" id="GO:0016740">
    <property type="term" value="F:transferase activity"/>
    <property type="evidence" value="ECO:0007669"/>
    <property type="project" value="UniProtKB-ARBA"/>
</dbReference>
<dbReference type="Proteomes" id="UP000612055">
    <property type="component" value="Unassembled WGS sequence"/>
</dbReference>
<reference evidence="10" key="1">
    <citation type="journal article" date="2020" name="bioRxiv">
        <title>Comparative genomics of Chlamydomonas.</title>
        <authorList>
            <person name="Craig R.J."/>
            <person name="Hasan A.R."/>
            <person name="Ness R.W."/>
            <person name="Keightley P.D."/>
        </authorList>
    </citation>
    <scope>NUCLEOTIDE SEQUENCE</scope>
    <source>
        <strain evidence="10">CCAP 11/70</strain>
    </source>
</reference>
<evidence type="ECO:0000256" key="9">
    <source>
        <dbReference type="SAM" id="Phobius"/>
    </source>
</evidence>
<name>A0A835Y7S7_9CHLO</name>
<evidence type="ECO:0000313" key="11">
    <source>
        <dbReference type="Proteomes" id="UP000612055"/>
    </source>
</evidence>
<evidence type="ECO:0000313" key="10">
    <source>
        <dbReference type="EMBL" id="KAG2493985.1"/>
    </source>
</evidence>
<evidence type="ECO:0008006" key="12">
    <source>
        <dbReference type="Google" id="ProtNLM"/>
    </source>
</evidence>
<dbReference type="GO" id="GO:0012505">
    <property type="term" value="C:endomembrane system"/>
    <property type="evidence" value="ECO:0007669"/>
    <property type="project" value="UniProtKB-SubCell"/>
</dbReference>
<evidence type="ECO:0000256" key="2">
    <source>
        <dbReference type="ARBA" id="ARBA00022516"/>
    </source>
</evidence>
<sequence length="305" mass="33967">MLPTTPQPLSPVSAASAAADDGFARAWKPPPGEKPLWWVEKFEARRKEEAARKASDPSFVTTLERVTTESAGPNPAVQFLKGVAQVIQLVVVLALLLLLPAVVHDGGLGLHRPLVTFAAYFAFFGLGSVLRMLRYGSLTPRSKDRQVASWKDRLAFLGFVTLVPLLHMYAMYRYTGLVLYTNVISMGTTLYDLVGAVGMGLATLLNLAASFELGAAYDRVSAPEHLVTSGPYRFMQHPIYTSYMLLFFSYGMWLHSPLVALLMLLVCVLYYKRRTALEHTVLGEKFGVYYSDYVRRTKKFVPFLV</sequence>